<evidence type="ECO:0000313" key="7">
    <source>
        <dbReference type="Proteomes" id="UP001274830"/>
    </source>
</evidence>
<dbReference type="Proteomes" id="UP001274830">
    <property type="component" value="Unassembled WGS sequence"/>
</dbReference>
<protein>
    <submittedName>
        <fullName evidence="6">Short-chain alcohol dehydrogenase</fullName>
        <ecNumber evidence="6">1.3.1.33</ecNumber>
    </submittedName>
</protein>
<dbReference type="PANTHER" id="PTHR24320">
    <property type="entry name" value="RETINOL DEHYDROGENASE"/>
    <property type="match status" value="1"/>
</dbReference>
<dbReference type="Gene3D" id="3.40.50.720">
    <property type="entry name" value="NAD(P)-binding Rossmann-like Domain"/>
    <property type="match status" value="1"/>
</dbReference>
<dbReference type="SUPFAM" id="SSF51735">
    <property type="entry name" value="NAD(P)-binding Rossmann-fold domains"/>
    <property type="match status" value="1"/>
</dbReference>
<dbReference type="EMBL" id="JAUTXT010000026">
    <property type="protein sequence ID" value="KAK3673341.1"/>
    <property type="molecule type" value="Genomic_DNA"/>
</dbReference>
<keyword evidence="3 6" id="KW-0560">Oxidoreductase</keyword>
<keyword evidence="5" id="KW-0472">Membrane</keyword>
<dbReference type="PANTHER" id="PTHR24320:SF236">
    <property type="entry name" value="SHORT-CHAIN DEHYDROGENASE-RELATED"/>
    <property type="match status" value="1"/>
</dbReference>
<gene>
    <name evidence="6" type="primary">RDH1_1</name>
    <name evidence="6" type="ORF">LTR78_006887</name>
</gene>
<keyword evidence="2" id="KW-0521">NADP</keyword>
<evidence type="ECO:0000256" key="4">
    <source>
        <dbReference type="SAM" id="MobiDB-lite"/>
    </source>
</evidence>
<accession>A0AAE1BZD5</accession>
<comment type="caution">
    <text evidence="6">The sequence shown here is derived from an EMBL/GenBank/DDBJ whole genome shotgun (WGS) entry which is preliminary data.</text>
</comment>
<comment type="similarity">
    <text evidence="1">Belongs to the short-chain dehydrogenases/reductases (SDR) family.</text>
</comment>
<feature type="transmembrane region" description="Helical" evidence="5">
    <location>
        <begin position="260"/>
        <end position="280"/>
    </location>
</feature>
<dbReference type="PRINTS" id="PR00081">
    <property type="entry name" value="GDHRDH"/>
</dbReference>
<proteinExistence type="inferred from homology"/>
<evidence type="ECO:0000256" key="1">
    <source>
        <dbReference type="ARBA" id="ARBA00006484"/>
    </source>
</evidence>
<organism evidence="6 7">
    <name type="scientific">Recurvomyces mirabilis</name>
    <dbReference type="NCBI Taxonomy" id="574656"/>
    <lineage>
        <taxon>Eukaryota</taxon>
        <taxon>Fungi</taxon>
        <taxon>Dikarya</taxon>
        <taxon>Ascomycota</taxon>
        <taxon>Pezizomycotina</taxon>
        <taxon>Dothideomycetes</taxon>
        <taxon>Dothideomycetidae</taxon>
        <taxon>Mycosphaerellales</taxon>
        <taxon>Teratosphaeriaceae</taxon>
        <taxon>Recurvomyces</taxon>
    </lineage>
</organism>
<evidence type="ECO:0000313" key="6">
    <source>
        <dbReference type="EMBL" id="KAK3673341.1"/>
    </source>
</evidence>
<dbReference type="InterPro" id="IPR002347">
    <property type="entry name" value="SDR_fam"/>
</dbReference>
<dbReference type="Pfam" id="PF00106">
    <property type="entry name" value="adh_short"/>
    <property type="match status" value="1"/>
</dbReference>
<dbReference type="EC" id="1.3.1.33" evidence="6"/>
<dbReference type="InterPro" id="IPR036291">
    <property type="entry name" value="NAD(P)-bd_dom_sf"/>
</dbReference>
<keyword evidence="5" id="KW-1133">Transmembrane helix</keyword>
<keyword evidence="7" id="KW-1185">Reference proteome</keyword>
<sequence>MSVLSRFIGQSFRIPAPPLTEKNLPDQTGRVVVVTGGYAGVGYELTKILYQRNATVYVAGRSPKKAAERIAEIEKAVLGSKGRLEFLQLDLGDLRTIKGSAEAFSGKEERLDVLINNAGVMNVPAGSTTPQTHELQLGTNCLGPFLFTQLLTPLLKSTADSSPPGSVRVSWAGSLGIDVQSHNPGGIEMNSTTHEPVTTDSKGKPKDPMRNYGQSKVGNLFLASQYAVHHPISPETGKGVISNAFNPGNLKTELQRQMRGIMMALISLFMLFPAVFGAYTELFAGWSEEMGRRERNGGYVVPWGRAGDVRGDIQKEVEMGVKGGEGRAVEFWEWCDRETREFM</sequence>
<keyword evidence="5" id="KW-0812">Transmembrane</keyword>
<evidence type="ECO:0000256" key="3">
    <source>
        <dbReference type="ARBA" id="ARBA00023002"/>
    </source>
</evidence>
<feature type="compositionally biased region" description="Polar residues" evidence="4">
    <location>
        <begin position="189"/>
        <end position="200"/>
    </location>
</feature>
<dbReference type="AlphaFoldDB" id="A0AAE1BZD5"/>
<reference evidence="6" key="1">
    <citation type="submission" date="2023-07" db="EMBL/GenBank/DDBJ databases">
        <title>Black Yeasts Isolated from many extreme environments.</title>
        <authorList>
            <person name="Coleine C."/>
            <person name="Stajich J.E."/>
            <person name="Selbmann L."/>
        </authorList>
    </citation>
    <scope>NUCLEOTIDE SEQUENCE</scope>
    <source>
        <strain evidence="6">CCFEE 5485</strain>
    </source>
</reference>
<name>A0AAE1BZD5_9PEZI</name>
<feature type="region of interest" description="Disordered" evidence="4">
    <location>
        <begin position="183"/>
        <end position="209"/>
    </location>
</feature>
<evidence type="ECO:0000256" key="5">
    <source>
        <dbReference type="SAM" id="Phobius"/>
    </source>
</evidence>
<dbReference type="GO" id="GO:0016630">
    <property type="term" value="F:protochlorophyllide reductase activity"/>
    <property type="evidence" value="ECO:0007669"/>
    <property type="project" value="UniProtKB-EC"/>
</dbReference>
<evidence type="ECO:0000256" key="2">
    <source>
        <dbReference type="ARBA" id="ARBA00022857"/>
    </source>
</evidence>